<dbReference type="GeneID" id="27702603"/>
<sequence length="194" mass="22314">MADLRKFVRFVLKRNSKPQHREVRLEAPPDNTQCFHKTVFAEYNAERSKFEIQQLRNLFRWPAYAKSNFTLVGGKLLLELTSTWSKVESAAKEAGSTPAKELDWNSKLDRKLSRAMDVEIELVEAEDESSFLTFSAPSLRAYYRDSPGKERVNAHVLMFKMISSILTIEGENPQHQCEERTNFVGVTVPVRLFG</sequence>
<evidence type="ECO:0000313" key="2">
    <source>
        <dbReference type="Proteomes" id="UP000053789"/>
    </source>
</evidence>
<dbReference type="HOGENOM" id="CLU_1402279_0_0_1"/>
<gene>
    <name evidence="1" type="ORF">Z519_09675</name>
</gene>
<keyword evidence="2" id="KW-1185">Reference proteome</keyword>
<name>A0A0D2HYB2_CLAB1</name>
<dbReference type="EMBL" id="KN846995">
    <property type="protein sequence ID" value="KIW89519.1"/>
    <property type="molecule type" value="Genomic_DNA"/>
</dbReference>
<protein>
    <submittedName>
        <fullName evidence="1">Uncharacterized protein</fullName>
    </submittedName>
</protein>
<organism evidence="1 2">
    <name type="scientific">Cladophialophora bantiana (strain ATCC 10958 / CBS 173.52 / CDC B-1940 / NIH 8579)</name>
    <name type="common">Xylohypha bantiana</name>
    <dbReference type="NCBI Taxonomy" id="1442370"/>
    <lineage>
        <taxon>Eukaryota</taxon>
        <taxon>Fungi</taxon>
        <taxon>Dikarya</taxon>
        <taxon>Ascomycota</taxon>
        <taxon>Pezizomycotina</taxon>
        <taxon>Eurotiomycetes</taxon>
        <taxon>Chaetothyriomycetidae</taxon>
        <taxon>Chaetothyriales</taxon>
        <taxon>Herpotrichiellaceae</taxon>
        <taxon>Cladophialophora</taxon>
    </lineage>
</organism>
<dbReference type="OrthoDB" id="448455at2759"/>
<dbReference type="RefSeq" id="XP_016616188.1">
    <property type="nucleotide sequence ID" value="XM_016767396.1"/>
</dbReference>
<dbReference type="VEuPathDB" id="FungiDB:Z519_09675"/>
<dbReference type="Proteomes" id="UP000053789">
    <property type="component" value="Unassembled WGS sequence"/>
</dbReference>
<evidence type="ECO:0000313" key="1">
    <source>
        <dbReference type="EMBL" id="KIW89519.1"/>
    </source>
</evidence>
<proteinExistence type="predicted"/>
<accession>A0A0D2HYB2</accession>
<reference evidence="1" key="1">
    <citation type="submission" date="2015-01" db="EMBL/GenBank/DDBJ databases">
        <title>The Genome Sequence of Cladophialophora bantiana CBS 173.52.</title>
        <authorList>
            <consortium name="The Broad Institute Genomics Platform"/>
            <person name="Cuomo C."/>
            <person name="de Hoog S."/>
            <person name="Gorbushina A."/>
            <person name="Stielow B."/>
            <person name="Teixiera M."/>
            <person name="Abouelleil A."/>
            <person name="Chapman S.B."/>
            <person name="Priest M."/>
            <person name="Young S.K."/>
            <person name="Wortman J."/>
            <person name="Nusbaum C."/>
            <person name="Birren B."/>
        </authorList>
    </citation>
    <scope>NUCLEOTIDE SEQUENCE [LARGE SCALE GENOMIC DNA]</scope>
    <source>
        <strain evidence="1">CBS 173.52</strain>
    </source>
</reference>
<dbReference type="AlphaFoldDB" id="A0A0D2HYB2"/>